<evidence type="ECO:0000256" key="6">
    <source>
        <dbReference type="ARBA" id="ARBA00023136"/>
    </source>
</evidence>
<proteinExistence type="inferred from homology"/>
<feature type="domain" description="ABC transmembrane type-1" evidence="8">
    <location>
        <begin position="94"/>
        <end position="299"/>
    </location>
</feature>
<reference evidence="9 10" key="1">
    <citation type="submission" date="2022-04" db="EMBL/GenBank/DDBJ databases">
        <title>Genome diversity in the genus Frankia.</title>
        <authorList>
            <person name="Carlos-Shanley C."/>
            <person name="Hahn D."/>
        </authorList>
    </citation>
    <scope>NUCLEOTIDE SEQUENCE [LARGE SCALE GENOMIC DNA]</scope>
    <source>
        <strain evidence="9 10">Ag45/Mut15</strain>
    </source>
</reference>
<dbReference type="Pfam" id="PF00528">
    <property type="entry name" value="BPD_transp_1"/>
    <property type="match status" value="1"/>
</dbReference>
<dbReference type="InterPro" id="IPR045621">
    <property type="entry name" value="BPD_transp_1_N"/>
</dbReference>
<keyword evidence="10" id="KW-1185">Reference proteome</keyword>
<evidence type="ECO:0000256" key="1">
    <source>
        <dbReference type="ARBA" id="ARBA00004651"/>
    </source>
</evidence>
<dbReference type="RefSeq" id="WP_248822955.1">
    <property type="nucleotide sequence ID" value="NZ_JALKFT010000001.1"/>
</dbReference>
<dbReference type="CDD" id="cd06261">
    <property type="entry name" value="TM_PBP2"/>
    <property type="match status" value="1"/>
</dbReference>
<feature type="transmembrane region" description="Helical" evidence="7">
    <location>
        <begin position="94"/>
        <end position="118"/>
    </location>
</feature>
<keyword evidence="3" id="KW-1003">Cell membrane</keyword>
<dbReference type="SUPFAM" id="SSF161098">
    <property type="entry name" value="MetI-like"/>
    <property type="match status" value="1"/>
</dbReference>
<evidence type="ECO:0000256" key="2">
    <source>
        <dbReference type="ARBA" id="ARBA00022448"/>
    </source>
</evidence>
<dbReference type="InterPro" id="IPR000515">
    <property type="entry name" value="MetI-like"/>
</dbReference>
<feature type="transmembrane region" description="Helical" evidence="7">
    <location>
        <begin position="233"/>
        <end position="260"/>
    </location>
</feature>
<dbReference type="Gene3D" id="1.10.3720.10">
    <property type="entry name" value="MetI-like"/>
    <property type="match status" value="1"/>
</dbReference>
<evidence type="ECO:0000256" key="4">
    <source>
        <dbReference type="ARBA" id="ARBA00022692"/>
    </source>
</evidence>
<protein>
    <submittedName>
        <fullName evidence="9">ABC transporter permease</fullName>
    </submittedName>
</protein>
<feature type="transmembrane region" description="Helical" evidence="7">
    <location>
        <begin position="280"/>
        <end position="307"/>
    </location>
</feature>
<comment type="subcellular location">
    <subcellularLocation>
        <location evidence="1 7">Cell membrane</location>
        <topology evidence="1 7">Multi-pass membrane protein</topology>
    </subcellularLocation>
</comment>
<keyword evidence="5 7" id="KW-1133">Transmembrane helix</keyword>
<keyword evidence="4 7" id="KW-0812">Transmembrane</keyword>
<comment type="similarity">
    <text evidence="7">Belongs to the binding-protein-dependent transport system permease family.</text>
</comment>
<dbReference type="PANTHER" id="PTHR43163:SF3">
    <property type="entry name" value="PEPTIDE ABC TRANSPORTER PERMEASE PROTEIN"/>
    <property type="match status" value="1"/>
</dbReference>
<keyword evidence="6 7" id="KW-0472">Membrane</keyword>
<accession>A0ABT0JRX9</accession>
<feature type="transmembrane region" description="Helical" evidence="7">
    <location>
        <begin position="12"/>
        <end position="31"/>
    </location>
</feature>
<gene>
    <name evidence="9" type="ORF">MXD59_00370</name>
</gene>
<feature type="transmembrane region" description="Helical" evidence="7">
    <location>
        <begin position="175"/>
        <end position="195"/>
    </location>
</feature>
<evidence type="ECO:0000256" key="5">
    <source>
        <dbReference type="ARBA" id="ARBA00022989"/>
    </source>
</evidence>
<evidence type="ECO:0000259" key="8">
    <source>
        <dbReference type="PROSITE" id="PS50928"/>
    </source>
</evidence>
<dbReference type="Pfam" id="PF19300">
    <property type="entry name" value="BPD_transp_1_N"/>
    <property type="match status" value="1"/>
</dbReference>
<name>A0ABT0JRX9_9ACTN</name>
<comment type="caution">
    <text evidence="9">The sequence shown here is derived from an EMBL/GenBank/DDBJ whole genome shotgun (WGS) entry which is preliminary data.</text>
</comment>
<evidence type="ECO:0000256" key="7">
    <source>
        <dbReference type="RuleBase" id="RU363032"/>
    </source>
</evidence>
<dbReference type="Proteomes" id="UP001201873">
    <property type="component" value="Unassembled WGS sequence"/>
</dbReference>
<evidence type="ECO:0000313" key="10">
    <source>
        <dbReference type="Proteomes" id="UP001201873"/>
    </source>
</evidence>
<dbReference type="PANTHER" id="PTHR43163">
    <property type="entry name" value="DIPEPTIDE TRANSPORT SYSTEM PERMEASE PROTEIN DPPB-RELATED"/>
    <property type="match status" value="1"/>
</dbReference>
<dbReference type="InterPro" id="IPR035906">
    <property type="entry name" value="MetI-like_sf"/>
</dbReference>
<sequence length="314" mass="32912">MAEPGRRLAEAVGVVLGVSVLVFVATSALPGDIVRARLGPYATAEQLRAERVRLGLDQPVWERYGHWLGGLPRGDLGRSQTNDLPVTTLLSRPFVNSLTLAAVALLVVTVLGTVAGVLAGLRPGGLADRVLLVGSLTVSAIPAFVTAALLVALFAVRLHWLPALALVDPRHPVILQPRLLVLPAAALILSTFAYVTRLIRASVLDAAATPWALAAALRGVPRWRVATRHILPAALPVVCQAAALTSIALVTSVVVVEIVFSYPGIGGALQTAVSQRDVPVIQAVTVVVAVFVVTVNALADAAMYLLAPKSRRSR</sequence>
<dbReference type="EMBL" id="JALKFT010000001">
    <property type="protein sequence ID" value="MCK9874253.1"/>
    <property type="molecule type" value="Genomic_DNA"/>
</dbReference>
<feature type="transmembrane region" description="Helical" evidence="7">
    <location>
        <begin position="130"/>
        <end position="155"/>
    </location>
</feature>
<organism evidence="9 10">
    <name type="scientific">Frankia umida</name>
    <dbReference type="NCBI Taxonomy" id="573489"/>
    <lineage>
        <taxon>Bacteria</taxon>
        <taxon>Bacillati</taxon>
        <taxon>Actinomycetota</taxon>
        <taxon>Actinomycetes</taxon>
        <taxon>Frankiales</taxon>
        <taxon>Frankiaceae</taxon>
        <taxon>Frankia</taxon>
    </lineage>
</organism>
<dbReference type="PROSITE" id="PS50928">
    <property type="entry name" value="ABC_TM1"/>
    <property type="match status" value="1"/>
</dbReference>
<evidence type="ECO:0000256" key="3">
    <source>
        <dbReference type="ARBA" id="ARBA00022475"/>
    </source>
</evidence>
<evidence type="ECO:0000313" key="9">
    <source>
        <dbReference type="EMBL" id="MCK9874253.1"/>
    </source>
</evidence>
<keyword evidence="2 7" id="KW-0813">Transport</keyword>